<evidence type="ECO:0000313" key="2">
    <source>
        <dbReference type="Proteomes" id="UP001519287"/>
    </source>
</evidence>
<proteinExistence type="predicted"/>
<name>A0ABS4J4R0_9BACL</name>
<dbReference type="Proteomes" id="UP001519287">
    <property type="component" value="Unassembled WGS sequence"/>
</dbReference>
<protein>
    <recommendedName>
        <fullName evidence="3">YjzC family protein</fullName>
    </recommendedName>
</protein>
<keyword evidence="2" id="KW-1185">Reference proteome</keyword>
<dbReference type="EMBL" id="JAGGLB010000028">
    <property type="protein sequence ID" value="MBP1994818.1"/>
    <property type="molecule type" value="Genomic_DNA"/>
</dbReference>
<gene>
    <name evidence="1" type="ORF">J2Z66_006458</name>
</gene>
<dbReference type="RefSeq" id="WP_245375967.1">
    <property type="nucleotide sequence ID" value="NZ_JAGGLB010000028.1"/>
</dbReference>
<evidence type="ECO:0008006" key="3">
    <source>
        <dbReference type="Google" id="ProtNLM"/>
    </source>
</evidence>
<comment type="caution">
    <text evidence="1">The sequence shown here is derived from an EMBL/GenBank/DDBJ whole genome shotgun (WGS) entry which is preliminary data.</text>
</comment>
<accession>A0ABS4J4R0</accession>
<evidence type="ECO:0000313" key="1">
    <source>
        <dbReference type="EMBL" id="MBP1994818.1"/>
    </source>
</evidence>
<organism evidence="1 2">
    <name type="scientific">Paenibacillus eucommiae</name>
    <dbReference type="NCBI Taxonomy" id="1355755"/>
    <lineage>
        <taxon>Bacteria</taxon>
        <taxon>Bacillati</taxon>
        <taxon>Bacillota</taxon>
        <taxon>Bacilli</taxon>
        <taxon>Bacillales</taxon>
        <taxon>Paenibacillaceae</taxon>
        <taxon>Paenibacillus</taxon>
    </lineage>
</organism>
<reference evidence="1 2" key="1">
    <citation type="submission" date="2021-03" db="EMBL/GenBank/DDBJ databases">
        <title>Genomic Encyclopedia of Type Strains, Phase IV (KMG-IV): sequencing the most valuable type-strain genomes for metagenomic binning, comparative biology and taxonomic classification.</title>
        <authorList>
            <person name="Goeker M."/>
        </authorList>
    </citation>
    <scope>NUCLEOTIDE SEQUENCE [LARGE SCALE GENOMIC DNA]</scope>
    <source>
        <strain evidence="1 2">DSM 26048</strain>
    </source>
</reference>
<sequence length="99" mass="11320">MMKTPMNLHRTKETVPETGTYICEQGESKDYREGELFANCPISNEHTTWRHADHVHKSGQKVTESGKYEDADGEFIVLKHGDVFPDCPKSGEETTWRHA</sequence>